<dbReference type="Proteomes" id="UP000481643">
    <property type="component" value="Unassembled WGS sequence"/>
</dbReference>
<keyword evidence="3" id="KW-0378">Hydrolase</keyword>
<dbReference type="SMART" id="SM00487">
    <property type="entry name" value="DEXDc"/>
    <property type="match status" value="1"/>
</dbReference>
<name>A0A6L3YWH8_9HYPH</name>
<dbReference type="Pfam" id="PF00271">
    <property type="entry name" value="Helicase_C"/>
    <property type="match status" value="1"/>
</dbReference>
<evidence type="ECO:0000259" key="1">
    <source>
        <dbReference type="PROSITE" id="PS51192"/>
    </source>
</evidence>
<keyword evidence="3" id="KW-0067">ATP-binding</keyword>
<accession>A0A6L3YWH8</accession>
<dbReference type="Gene3D" id="3.40.50.300">
    <property type="entry name" value="P-loop containing nucleotide triphosphate hydrolases"/>
    <property type="match status" value="2"/>
</dbReference>
<dbReference type="PROSITE" id="PS51192">
    <property type="entry name" value="HELICASE_ATP_BIND_1"/>
    <property type="match status" value="1"/>
</dbReference>
<dbReference type="GO" id="GO:0004386">
    <property type="term" value="F:helicase activity"/>
    <property type="evidence" value="ECO:0007669"/>
    <property type="project" value="UniProtKB-KW"/>
</dbReference>
<dbReference type="SMART" id="SM00490">
    <property type="entry name" value="HELICc"/>
    <property type="match status" value="1"/>
</dbReference>
<feature type="domain" description="Helicase C-terminal" evidence="2">
    <location>
        <begin position="305"/>
        <end position="456"/>
    </location>
</feature>
<keyword evidence="3" id="KW-0347">Helicase</keyword>
<dbReference type="PANTHER" id="PTHR47396">
    <property type="entry name" value="TYPE I RESTRICTION ENZYME ECOKI R PROTEIN"/>
    <property type="match status" value="1"/>
</dbReference>
<feature type="domain" description="Helicase ATP-binding" evidence="1">
    <location>
        <begin position="94"/>
        <end position="269"/>
    </location>
</feature>
<sequence length="1031" mass="115555">MTVVDGEPVLLVADAETPEAIRDALTRGRGIWLSPKPTKPAAVPVEQSGDLCRRILETWRGKFTFREGHRETETTPAVPGLRKPQVGALHAALAHITSSVEPATIVMPTGTGKTETMLAIYAHERFERLMVVVPTDALRDQVAGKFETMGILQQQECLPADAEYPVVLRLKHIPKSPEDVEEMFARANVIVTTMSIAGKAKAEVQERMAQMCGALFIDEAHHVKAKTWRAFRAWFSEAATDKLIFQFTATPFREDGGKVDGKFIYYYPLAKAQNEDYFGQIAFRAVSDLEGNEADDEIMRLVGETLDRDIAEGRSHLAMVRCKKIARAKALHSKYAAALPRYNPVIVHSEQSEAERRQNLAALRQFESRIIVCVDMLGEGFDLPELKIAGVHDVFASVAVTLQFVGRFARARDDLGIATVIANTDQDRVDRALAKLYAEEADWNILVSTINADRVGREMGRAEVLAGFTGELREVPLQTIEPTMSTLVFRAKQCENWDPHRIEDVAPAGSFIGMKLNQKERIAVCVLRHEKIAKWTTSATATDVVWELVLAHWDENAGLLYLTGTGGSASDDLAKAICGDQTTRIRDQAVFRCFHDFNQLVIRNLGMTHRQGAGTRYSMLMGIDVSDGIDSLMKSERIQNNIFGSGFEDGEPRTLGCSIKGKFWSQSRIHDLTDWTEWCHRIGALLDNDSIPDSAAFASAMRPRLISTRPDAHPLVIYWPMSLLLSFEERVEILFGDVRYPFAECEVALSNNDRSGPLKFEVRAHDISAGFEIGFTATDATYVQTSGPACRIRTSRHDLPMAEYFADDAPQIDFGDGSFLIYSHLYVPPKELDLAPVMDAAIVPWNWTGTNPRIESQGPERRPDSIQYRVIQELKKGDYDIIFDDDGTGEFADVIAIKIRETTVDVLMCHCKYAATDAGAARLDDLYEVAGQSLKSVQFCHKPKRFLRNMMNREKRRLERGEPTRFDRGTIGALRRLYASWDQYRFEYKVWIVQPGISKKAASQPILQLLGLVEKALIDHRRIPLTVIVRD</sequence>
<dbReference type="InterPro" id="IPR014001">
    <property type="entry name" value="Helicase_ATP-bd"/>
</dbReference>
<comment type="caution">
    <text evidence="3">The sequence shown here is derived from an EMBL/GenBank/DDBJ whole genome shotgun (WGS) entry which is preliminary data.</text>
</comment>
<dbReference type="PROSITE" id="PS51194">
    <property type="entry name" value="HELICASE_CTER"/>
    <property type="match status" value="1"/>
</dbReference>
<dbReference type="InterPro" id="IPR027417">
    <property type="entry name" value="P-loop_NTPase"/>
</dbReference>
<keyword evidence="3" id="KW-0547">Nucleotide-binding</keyword>
<gene>
    <name evidence="3" type="ORF">F9L08_04525</name>
</gene>
<dbReference type="InterPro" id="IPR006935">
    <property type="entry name" value="Helicase/UvrB_N"/>
</dbReference>
<dbReference type="GO" id="GO:0005524">
    <property type="term" value="F:ATP binding"/>
    <property type="evidence" value="ECO:0007669"/>
    <property type="project" value="InterPro"/>
</dbReference>
<evidence type="ECO:0000313" key="4">
    <source>
        <dbReference type="Proteomes" id="UP000481643"/>
    </source>
</evidence>
<dbReference type="Pfam" id="PF04851">
    <property type="entry name" value="ResIII"/>
    <property type="match status" value="1"/>
</dbReference>
<organism evidence="3 4">
    <name type="scientific">Brucella tritici</name>
    <dbReference type="NCBI Taxonomy" id="94626"/>
    <lineage>
        <taxon>Bacteria</taxon>
        <taxon>Pseudomonadati</taxon>
        <taxon>Pseudomonadota</taxon>
        <taxon>Alphaproteobacteria</taxon>
        <taxon>Hyphomicrobiales</taxon>
        <taxon>Brucellaceae</taxon>
        <taxon>Brucella/Ochrobactrum group</taxon>
        <taxon>Brucella</taxon>
    </lineage>
</organism>
<protein>
    <submittedName>
        <fullName evidence="3">DEAD/DEAH box helicase</fullName>
    </submittedName>
</protein>
<evidence type="ECO:0000313" key="3">
    <source>
        <dbReference type="EMBL" id="KAB2689066.1"/>
    </source>
</evidence>
<reference evidence="3 4" key="1">
    <citation type="submission" date="2019-09" db="EMBL/GenBank/DDBJ databases">
        <title>Taxonomic organization of the family Brucellaceae based on a phylogenomic approach.</title>
        <authorList>
            <person name="Leclercq S."/>
            <person name="Cloeckaert A."/>
            <person name="Zygmunt M.S."/>
        </authorList>
    </citation>
    <scope>NUCLEOTIDE SEQUENCE [LARGE SCALE GENOMIC DNA]</scope>
    <source>
        <strain evidence="3 4">WS1830</strain>
    </source>
</reference>
<dbReference type="GO" id="GO:0016787">
    <property type="term" value="F:hydrolase activity"/>
    <property type="evidence" value="ECO:0007669"/>
    <property type="project" value="InterPro"/>
</dbReference>
<dbReference type="AlphaFoldDB" id="A0A6L3YWH8"/>
<dbReference type="GO" id="GO:0003677">
    <property type="term" value="F:DNA binding"/>
    <property type="evidence" value="ECO:0007669"/>
    <property type="project" value="InterPro"/>
</dbReference>
<dbReference type="InterPro" id="IPR001650">
    <property type="entry name" value="Helicase_C-like"/>
</dbReference>
<dbReference type="InterPro" id="IPR050742">
    <property type="entry name" value="Helicase_Restrict-Modif_Enz"/>
</dbReference>
<dbReference type="CDD" id="cd17926">
    <property type="entry name" value="DEXHc_RE"/>
    <property type="match status" value="1"/>
</dbReference>
<evidence type="ECO:0000259" key="2">
    <source>
        <dbReference type="PROSITE" id="PS51194"/>
    </source>
</evidence>
<dbReference type="SUPFAM" id="SSF52540">
    <property type="entry name" value="P-loop containing nucleoside triphosphate hydrolases"/>
    <property type="match status" value="1"/>
</dbReference>
<dbReference type="EMBL" id="WBVX01000003">
    <property type="protein sequence ID" value="KAB2689066.1"/>
    <property type="molecule type" value="Genomic_DNA"/>
</dbReference>
<proteinExistence type="predicted"/>
<dbReference type="GO" id="GO:0005829">
    <property type="term" value="C:cytosol"/>
    <property type="evidence" value="ECO:0007669"/>
    <property type="project" value="TreeGrafter"/>
</dbReference>
<dbReference type="PANTHER" id="PTHR47396:SF1">
    <property type="entry name" value="ATP-DEPENDENT HELICASE IRC3-RELATED"/>
    <property type="match status" value="1"/>
</dbReference>